<name>A0A226HNK1_9FLAO</name>
<protein>
    <submittedName>
        <fullName evidence="1">Uncharacterized protein</fullName>
    </submittedName>
</protein>
<keyword evidence="2" id="KW-1185">Reference proteome</keyword>
<evidence type="ECO:0000313" key="1">
    <source>
        <dbReference type="EMBL" id="OXA95909.1"/>
    </source>
</evidence>
<accession>A0A226HNK1</accession>
<dbReference type="AlphaFoldDB" id="A0A226HNK1"/>
<comment type="caution">
    <text evidence="1">The sequence shown here is derived from an EMBL/GenBank/DDBJ whole genome shotgun (WGS) entry which is preliminary data.</text>
</comment>
<dbReference type="EMBL" id="MUHA01000028">
    <property type="protein sequence ID" value="OXA95909.1"/>
    <property type="molecule type" value="Genomic_DNA"/>
</dbReference>
<sequence length="64" mass="7622">MTFDMTKPNFSNESIFNELLLNLLFLHIPNPYQTLVSNEQLTLNKTLNFNVFNLRNFIKEIKMN</sequence>
<gene>
    <name evidence="1" type="ORF">B0A75_17720</name>
</gene>
<organism evidence="1 2">
    <name type="scientific">Flavobacterium oncorhynchi</name>
    <dbReference type="NCBI Taxonomy" id="728056"/>
    <lineage>
        <taxon>Bacteria</taxon>
        <taxon>Pseudomonadati</taxon>
        <taxon>Bacteroidota</taxon>
        <taxon>Flavobacteriia</taxon>
        <taxon>Flavobacteriales</taxon>
        <taxon>Flavobacteriaceae</taxon>
        <taxon>Flavobacterium</taxon>
    </lineage>
</organism>
<dbReference type="Proteomes" id="UP000198336">
    <property type="component" value="Unassembled WGS sequence"/>
</dbReference>
<proteinExistence type="predicted"/>
<evidence type="ECO:0000313" key="2">
    <source>
        <dbReference type="Proteomes" id="UP000198336"/>
    </source>
</evidence>
<reference evidence="1 2" key="1">
    <citation type="submission" date="2016-11" db="EMBL/GenBank/DDBJ databases">
        <title>Whole genomes of Flavobacteriaceae.</title>
        <authorList>
            <person name="Stine C."/>
            <person name="Li C."/>
            <person name="Tadesse D."/>
        </authorList>
    </citation>
    <scope>NUCLEOTIDE SEQUENCE [LARGE SCALE GENOMIC DNA]</scope>
    <source>
        <strain evidence="1 2">CCUG 59446</strain>
    </source>
</reference>